<feature type="region of interest" description="Disordered" evidence="1">
    <location>
        <begin position="1379"/>
        <end position="1420"/>
    </location>
</feature>
<feature type="compositionally biased region" description="Gly residues" evidence="1">
    <location>
        <begin position="1512"/>
        <end position="1521"/>
    </location>
</feature>
<dbReference type="Pfam" id="PF13855">
    <property type="entry name" value="LRR_8"/>
    <property type="match status" value="1"/>
</dbReference>
<dbReference type="InterPro" id="IPR003591">
    <property type="entry name" value="Leu-rich_rpt_typical-subtyp"/>
</dbReference>
<feature type="region of interest" description="Disordered" evidence="1">
    <location>
        <begin position="1080"/>
        <end position="1114"/>
    </location>
</feature>
<feature type="compositionally biased region" description="Low complexity" evidence="1">
    <location>
        <begin position="523"/>
        <end position="545"/>
    </location>
</feature>
<feature type="compositionally biased region" description="Acidic residues" evidence="1">
    <location>
        <begin position="1535"/>
        <end position="1544"/>
    </location>
</feature>
<name>A0A177TWH4_9BASI</name>
<feature type="region of interest" description="Disordered" evidence="1">
    <location>
        <begin position="428"/>
        <end position="480"/>
    </location>
</feature>
<dbReference type="PROSITE" id="PS50103">
    <property type="entry name" value="ZF_C3H1"/>
    <property type="match status" value="2"/>
</dbReference>
<feature type="compositionally biased region" description="Low complexity" evidence="1">
    <location>
        <begin position="1406"/>
        <end position="1420"/>
    </location>
</feature>
<dbReference type="InterPro" id="IPR001611">
    <property type="entry name" value="Leu-rich_rpt"/>
</dbReference>
<feature type="compositionally biased region" description="Low complexity" evidence="1">
    <location>
        <begin position="906"/>
        <end position="916"/>
    </location>
</feature>
<organism evidence="3 4">
    <name type="scientific">Tilletia indica</name>
    <dbReference type="NCBI Taxonomy" id="43049"/>
    <lineage>
        <taxon>Eukaryota</taxon>
        <taxon>Fungi</taxon>
        <taxon>Dikarya</taxon>
        <taxon>Basidiomycota</taxon>
        <taxon>Ustilaginomycotina</taxon>
        <taxon>Exobasidiomycetes</taxon>
        <taxon>Tilletiales</taxon>
        <taxon>Tilletiaceae</taxon>
        <taxon>Tilletia</taxon>
    </lineage>
</organism>
<dbReference type="Proteomes" id="UP000077521">
    <property type="component" value="Unassembled WGS sequence"/>
</dbReference>
<dbReference type="SUPFAM" id="SSF52047">
    <property type="entry name" value="RNI-like"/>
    <property type="match status" value="1"/>
</dbReference>
<feature type="region of interest" description="Disordered" evidence="1">
    <location>
        <begin position="1309"/>
        <end position="1328"/>
    </location>
</feature>
<dbReference type="SMART" id="SM00369">
    <property type="entry name" value="LRR_TYP"/>
    <property type="match status" value="6"/>
</dbReference>
<reference evidence="3" key="2">
    <citation type="journal article" date="2019" name="IMA Fungus">
        <title>Genome sequencing and comparison of five Tilletia species to identify candidate genes for the detection of regulated species infecting wheat.</title>
        <authorList>
            <person name="Nguyen H.D.T."/>
            <person name="Sultana T."/>
            <person name="Kesanakurti P."/>
            <person name="Hambleton S."/>
        </authorList>
    </citation>
    <scope>NUCLEOTIDE SEQUENCE</scope>
    <source>
        <strain evidence="3">DAOMC 236416</strain>
    </source>
</reference>
<comment type="caution">
    <text evidence="3">The sequence shown here is derived from an EMBL/GenBank/DDBJ whole genome shotgun (WGS) entry which is preliminary data.</text>
</comment>
<dbReference type="PROSITE" id="PS51450">
    <property type="entry name" value="LRR"/>
    <property type="match status" value="2"/>
</dbReference>
<feature type="compositionally biased region" description="Pro residues" evidence="1">
    <location>
        <begin position="854"/>
        <end position="869"/>
    </location>
</feature>
<dbReference type="InterPro" id="IPR000571">
    <property type="entry name" value="Znf_CCCH"/>
</dbReference>
<accession>A0A177TWH4</accession>
<feature type="domain" description="C3H1-type" evidence="2">
    <location>
        <begin position="635"/>
        <end position="662"/>
    </location>
</feature>
<dbReference type="PANTHER" id="PTHR48051:SF1">
    <property type="entry name" value="RAS SUPPRESSOR PROTEIN 1"/>
    <property type="match status" value="1"/>
</dbReference>
<gene>
    <name evidence="3" type="ORF">A4X13_0g2262</name>
</gene>
<feature type="compositionally biased region" description="Polar residues" evidence="1">
    <location>
        <begin position="705"/>
        <end position="714"/>
    </location>
</feature>
<reference evidence="3" key="1">
    <citation type="submission" date="2016-04" db="EMBL/GenBank/DDBJ databases">
        <authorList>
            <person name="Nguyen H.D."/>
            <person name="Samba Siva P."/>
            <person name="Cullis J."/>
            <person name="Levesque C.A."/>
            <person name="Hambleton S."/>
        </authorList>
    </citation>
    <scope>NUCLEOTIDE SEQUENCE</scope>
    <source>
        <strain evidence="3">DAOMC 236416</strain>
    </source>
</reference>
<dbReference type="GO" id="GO:0046872">
    <property type="term" value="F:metal ion binding"/>
    <property type="evidence" value="ECO:0007669"/>
    <property type="project" value="InterPro"/>
</dbReference>
<feature type="region of interest" description="Disordered" evidence="1">
    <location>
        <begin position="698"/>
        <end position="790"/>
    </location>
</feature>
<protein>
    <recommendedName>
        <fullName evidence="2">C3H1-type domain-containing protein</fullName>
    </recommendedName>
</protein>
<keyword evidence="4" id="KW-1185">Reference proteome</keyword>
<feature type="compositionally biased region" description="Acidic residues" evidence="1">
    <location>
        <begin position="589"/>
        <end position="599"/>
    </location>
</feature>
<evidence type="ECO:0000259" key="2">
    <source>
        <dbReference type="PROSITE" id="PS50103"/>
    </source>
</evidence>
<dbReference type="InterPro" id="IPR032675">
    <property type="entry name" value="LRR_dom_sf"/>
</dbReference>
<dbReference type="PANTHER" id="PTHR48051">
    <property type="match status" value="1"/>
</dbReference>
<feature type="compositionally biased region" description="Polar residues" evidence="1">
    <location>
        <begin position="732"/>
        <end position="749"/>
    </location>
</feature>
<evidence type="ECO:0000313" key="4">
    <source>
        <dbReference type="Proteomes" id="UP000077521"/>
    </source>
</evidence>
<dbReference type="Gene3D" id="3.80.10.10">
    <property type="entry name" value="Ribonuclease Inhibitor"/>
    <property type="match status" value="2"/>
</dbReference>
<feature type="region of interest" description="Disordered" evidence="1">
    <location>
        <begin position="1208"/>
        <end position="1254"/>
    </location>
</feature>
<feature type="region of interest" description="Disordered" evidence="1">
    <location>
        <begin position="1"/>
        <end position="49"/>
    </location>
</feature>
<sequence>MSEAVKAAIRAARQQQRAKASSPTKRDAPDSTAFPKLSSASQSHSRNEFMSNNYDSSSLSAATEDVGFVQISIEGVLNKACQTGRLNLSSRNPALKKLPAEVFSFSDDDAPGWFSAPGLRWWERQELRALIAANGEIEEVDERLSEFRALASLDLHNNRIHELPSSLFQLKNLTSLTISHNKLTSWPQAINALDNLITLDISHNQLVALWTDQSVENARDELEQWEKTQKEDEHQGIWASLGRDLEKERKEKEALALAAQRPRGVPLRALKTLSLAFNKLTNAALGLDGTGSAPISWPSQLERLDLSNNALLSPVAMHMRPHSLAQLPGLKELVLAGNGISDEVFSAAKDAPSPSGFEGLEALSILDLQRCEIDDLDRFQTFFGSRFGTDGDSSKSRELVQITDRAQVQTEEGKKRLHVLLAGNPLREEHFKQKRGLRSASITPQKPTSTQQTNSSSSDAASSNKDTRASANSAAVPAPKPAVVKEGWELEAEAGLLTEGQRRLARIQAARKAEADAAAATAGGSVSGDASGSSSSPAAVPSQAAPVKISSGNKTGLSDWDGEPVLPKYLQHRQVQRGTSDPSITVNSDADEAEAEPDMSEYGIDGTNADGSGALASNAGSTLANAKLSSKKKEALGQVPCKFFRSNGCSAGAACPFAHTIPGDGHQKAICAYWAKGQCKFGHKCALLHILPGQPVSMDRKNKRAAQQAQNTGVPQDIGQAGARLDSRGHQRQPSKNMPNLPNSSQSPFLHSVPAPHLYPHHAPIPLSNSDNIPPEALHGPPGPMPWFPGVPPQAQAAMLASFQNGPMGRNLMGPPNPPFDSGDVAGMDLPFGIPDDFQQFVPPGGFAHQHHFPQPPLSEDPTKPPGFPPMNAMHAPQTNGPPTFFRSLAGDDQVSMPQANASLHSAATPSSATPAGMTFSGTRPVSVPRARPREEDHTNSLSGSPALASRAFGTSPFSHPAGTSVFYSASQDENDGRAHSEYIRQQIESARSMSRLDDLEARERWSKAARMGHGEDGKPESHIVEGEHDENGEEFLPSSLSDLLTPAELERRRRSASQTLSQRPLSFVGYSGLQGHAIGHRPGQLSASGASRFNSTDALSRSPSSVGRWPLGFGSGAGPSATATARSISTGMGGTGSGAEVSSSLHQIYGRTQTTPTRHGLGRPNVGAGMSSAELLSGSPSSAVPYQAPQSLPPGLAAGMNRLYLGSNSGMNTRDEPDISAGQGQGDLSPWASKQSSRVSSTSKAGVSTGMAQSNSHGLSHLLAYSGGADSFLSTRAAQAHLGSSNRHASSTDLLNVAFGNHAAAAAAAGGEGGSHSNRVGQSGLGGHLSLTSGNSYEELGPVAPSSILPHRPSPLSLAAGAGIRRTDSGAYMPTSASGSFVSNSASTSSTAGDGHGYVGATTRSGAASPAPGASSNATSSAWGGIAIPNGGGKAGSGLGSGVGRSSAFHSGLGSGNGGGGISSAGASPSQGGSGLLTFGGGLMARHHHHHQQQQQQQQQTHQQSRARNAAGGGNGGPGVGNSPMAVPTSTKEEYEEAIFELE</sequence>
<feature type="compositionally biased region" description="Gly residues" evidence="1">
    <location>
        <begin position="1473"/>
        <end position="1484"/>
    </location>
</feature>
<feature type="compositionally biased region" description="Low complexity" evidence="1">
    <location>
        <begin position="443"/>
        <end position="480"/>
    </location>
</feature>
<evidence type="ECO:0000313" key="3">
    <source>
        <dbReference type="EMBL" id="KAE8257586.1"/>
    </source>
</evidence>
<dbReference type="Gene3D" id="4.10.1000.10">
    <property type="entry name" value="Zinc finger, CCCH-type"/>
    <property type="match status" value="1"/>
</dbReference>
<feature type="compositionally biased region" description="Polar residues" evidence="1">
    <location>
        <begin position="1245"/>
        <end position="1254"/>
    </location>
</feature>
<feature type="region of interest" description="Disordered" evidence="1">
    <location>
        <begin position="523"/>
        <end position="608"/>
    </location>
</feature>
<feature type="compositionally biased region" description="Polar residues" evidence="1">
    <location>
        <begin position="38"/>
        <end position="49"/>
    </location>
</feature>
<feature type="region of interest" description="Disordered" evidence="1">
    <location>
        <begin position="900"/>
        <end position="956"/>
    </location>
</feature>
<feature type="compositionally biased region" description="Low complexity" evidence="1">
    <location>
        <begin position="1234"/>
        <end position="1244"/>
    </location>
</feature>
<dbReference type="GO" id="GO:0005737">
    <property type="term" value="C:cytoplasm"/>
    <property type="evidence" value="ECO:0007669"/>
    <property type="project" value="TreeGrafter"/>
</dbReference>
<feature type="compositionally biased region" description="Low complexity" evidence="1">
    <location>
        <begin position="1379"/>
        <end position="1394"/>
    </location>
</feature>
<feature type="compositionally biased region" description="Pro residues" evidence="1">
    <location>
        <begin position="781"/>
        <end position="790"/>
    </location>
</feature>
<feature type="compositionally biased region" description="Low complexity" evidence="1">
    <location>
        <begin position="1494"/>
        <end position="1511"/>
    </location>
</feature>
<feature type="domain" description="C3H1-type" evidence="2">
    <location>
        <begin position="670"/>
        <end position="692"/>
    </location>
</feature>
<feature type="compositionally biased region" description="Polar residues" evidence="1">
    <location>
        <begin position="576"/>
        <end position="588"/>
    </location>
</feature>
<feature type="compositionally biased region" description="Polar residues" evidence="1">
    <location>
        <begin position="1086"/>
        <end position="1106"/>
    </location>
</feature>
<proteinExistence type="predicted"/>
<feature type="region of interest" description="Disordered" evidence="1">
    <location>
        <begin position="1461"/>
        <end position="1544"/>
    </location>
</feature>
<dbReference type="EMBL" id="LWDF02000104">
    <property type="protein sequence ID" value="KAE8257586.1"/>
    <property type="molecule type" value="Genomic_DNA"/>
</dbReference>
<feature type="region of interest" description="Disordered" evidence="1">
    <location>
        <begin position="849"/>
        <end position="869"/>
    </location>
</feature>
<dbReference type="SMART" id="SM00356">
    <property type="entry name" value="ZnF_C3H1"/>
    <property type="match status" value="2"/>
</dbReference>
<evidence type="ECO:0000256" key="1">
    <source>
        <dbReference type="SAM" id="MobiDB-lite"/>
    </source>
</evidence>
<feature type="compositionally biased region" description="Low complexity" evidence="1">
    <location>
        <begin position="1"/>
        <end position="20"/>
    </location>
</feature>
<dbReference type="InterPro" id="IPR050216">
    <property type="entry name" value="LRR_domain-containing"/>
</dbReference>